<keyword evidence="1" id="KW-0418">Kinase</keyword>
<dbReference type="EMBL" id="DF846070">
    <property type="protein sequence ID" value="GAT49976.1"/>
    <property type="molecule type" value="Genomic_DNA"/>
</dbReference>
<protein>
    <submittedName>
        <fullName evidence="1">Atypical/PIKK/PI4K protein kinase</fullName>
    </submittedName>
</protein>
<name>A0ABQ0LJC3_MYCCL</name>
<accession>A0ABQ0LJC3</accession>
<organism evidence="1 2">
    <name type="scientific">Mycena chlorophos</name>
    <name type="common">Agaric fungus</name>
    <name type="synonym">Agaricus chlorophos</name>
    <dbReference type="NCBI Taxonomy" id="658473"/>
    <lineage>
        <taxon>Eukaryota</taxon>
        <taxon>Fungi</taxon>
        <taxon>Dikarya</taxon>
        <taxon>Basidiomycota</taxon>
        <taxon>Agaricomycotina</taxon>
        <taxon>Agaricomycetes</taxon>
        <taxon>Agaricomycetidae</taxon>
        <taxon>Agaricales</taxon>
        <taxon>Marasmiineae</taxon>
        <taxon>Mycenaceae</taxon>
        <taxon>Mycena</taxon>
    </lineage>
</organism>
<evidence type="ECO:0000313" key="1">
    <source>
        <dbReference type="EMBL" id="GAT49976.1"/>
    </source>
</evidence>
<dbReference type="SUPFAM" id="SSF48371">
    <property type="entry name" value="ARM repeat"/>
    <property type="match status" value="1"/>
</dbReference>
<dbReference type="InterPro" id="IPR016024">
    <property type="entry name" value="ARM-type_fold"/>
</dbReference>
<keyword evidence="1" id="KW-0808">Transferase</keyword>
<reference evidence="1" key="1">
    <citation type="submission" date="2014-09" db="EMBL/GenBank/DDBJ databases">
        <title>Genome sequence of the luminous mushroom Mycena chlorophos for searching fungal bioluminescence genes.</title>
        <authorList>
            <person name="Tanaka Y."/>
            <person name="Kasuga D."/>
            <person name="Oba Y."/>
            <person name="Hase S."/>
            <person name="Sato K."/>
            <person name="Oba Y."/>
            <person name="Sakakibara Y."/>
        </authorList>
    </citation>
    <scope>NUCLEOTIDE SEQUENCE</scope>
</reference>
<dbReference type="GO" id="GO:0016301">
    <property type="term" value="F:kinase activity"/>
    <property type="evidence" value="ECO:0007669"/>
    <property type="project" value="UniProtKB-KW"/>
</dbReference>
<sequence length="291" mass="32497">MAYGTVRHIRQIQAVRLHTDPTPAEYQSNSALNRLFFGSDPYYGCHRSQYGGTATMPSQSYGPTSNPSRIAGSITLKRGAKRATAGFSTSVALHGRGKRGKVDENNLPNTGIWYAIYPPGVLYPGSSGRVVGADETGVGYVGVRGRSQGWRPEDLAEDDELGMRSFRVLRCLFSCCRLCVARFIFETAKISQLFCHQIIWNMKANCYKDDAAEIEDPMKPALDKMTDQVVSSLSGDARAFYDREFGFFNKVTSISGKLKPYIKKTKPEKKVLLRLTRLGVFLMCHVKLRRQ</sequence>
<dbReference type="Proteomes" id="UP000815677">
    <property type="component" value="Unassembled WGS sequence"/>
</dbReference>
<keyword evidence="2" id="KW-1185">Reference proteome</keyword>
<gene>
    <name evidence="1" type="ORF">MCHLO_07259</name>
</gene>
<proteinExistence type="predicted"/>
<evidence type="ECO:0000313" key="2">
    <source>
        <dbReference type="Proteomes" id="UP000815677"/>
    </source>
</evidence>